<gene>
    <name evidence="2" type="ORF">EDB81DRAFT_928534</name>
</gene>
<dbReference type="CDD" id="cd12809">
    <property type="entry name" value="Esterase_713_like-2"/>
    <property type="match status" value="1"/>
</dbReference>
<feature type="region of interest" description="Disordered" evidence="1">
    <location>
        <begin position="1"/>
        <end position="36"/>
    </location>
</feature>
<reference evidence="2" key="1">
    <citation type="journal article" date="2021" name="Nat. Commun.">
        <title>Genetic determinants of endophytism in the Arabidopsis root mycobiome.</title>
        <authorList>
            <person name="Mesny F."/>
            <person name="Miyauchi S."/>
            <person name="Thiergart T."/>
            <person name="Pickel B."/>
            <person name="Atanasova L."/>
            <person name="Karlsson M."/>
            <person name="Huettel B."/>
            <person name="Barry K.W."/>
            <person name="Haridas S."/>
            <person name="Chen C."/>
            <person name="Bauer D."/>
            <person name="Andreopoulos W."/>
            <person name="Pangilinan J."/>
            <person name="LaButti K."/>
            <person name="Riley R."/>
            <person name="Lipzen A."/>
            <person name="Clum A."/>
            <person name="Drula E."/>
            <person name="Henrissat B."/>
            <person name="Kohler A."/>
            <person name="Grigoriev I.V."/>
            <person name="Martin F.M."/>
            <person name="Hacquard S."/>
        </authorList>
    </citation>
    <scope>NUCLEOTIDE SEQUENCE</scope>
    <source>
        <strain evidence="2">MPI-CAGE-AT-0147</strain>
    </source>
</reference>
<feature type="compositionally biased region" description="Polar residues" evidence="1">
    <location>
        <begin position="753"/>
        <end position="768"/>
    </location>
</feature>
<dbReference type="InterPro" id="IPR050228">
    <property type="entry name" value="Carboxylesterase_BioH"/>
</dbReference>
<dbReference type="AlphaFoldDB" id="A0A9P9F9V3"/>
<organism evidence="2 3">
    <name type="scientific">Dactylonectria macrodidyma</name>
    <dbReference type="NCBI Taxonomy" id="307937"/>
    <lineage>
        <taxon>Eukaryota</taxon>
        <taxon>Fungi</taxon>
        <taxon>Dikarya</taxon>
        <taxon>Ascomycota</taxon>
        <taxon>Pezizomycotina</taxon>
        <taxon>Sordariomycetes</taxon>
        <taxon>Hypocreomycetidae</taxon>
        <taxon>Hypocreales</taxon>
        <taxon>Nectriaceae</taxon>
        <taxon>Dactylonectria</taxon>
    </lineage>
</organism>
<dbReference type="PANTHER" id="PTHR43194:SF4">
    <property type="entry name" value="AB HYDROLASE-1 DOMAIN-CONTAINING PROTEIN"/>
    <property type="match status" value="1"/>
</dbReference>
<proteinExistence type="predicted"/>
<evidence type="ECO:0000256" key="1">
    <source>
        <dbReference type="SAM" id="MobiDB-lite"/>
    </source>
</evidence>
<keyword evidence="2" id="KW-0378">Hydrolase</keyword>
<feature type="compositionally biased region" description="Pro residues" evidence="1">
    <location>
        <begin position="807"/>
        <end position="821"/>
    </location>
</feature>
<keyword evidence="3" id="KW-1185">Reference proteome</keyword>
<feature type="compositionally biased region" description="Basic and acidic residues" evidence="1">
    <location>
        <begin position="22"/>
        <end position="31"/>
    </location>
</feature>
<dbReference type="EMBL" id="JAGMUV010000005">
    <property type="protein sequence ID" value="KAH7156531.1"/>
    <property type="molecule type" value="Genomic_DNA"/>
</dbReference>
<evidence type="ECO:0000313" key="2">
    <source>
        <dbReference type="EMBL" id="KAH7156531.1"/>
    </source>
</evidence>
<accession>A0A9P9F9V3</accession>
<dbReference type="OrthoDB" id="9978720at2759"/>
<dbReference type="InterPro" id="IPR029058">
    <property type="entry name" value="AB_hydrolase_fold"/>
</dbReference>
<dbReference type="Proteomes" id="UP000738349">
    <property type="component" value="Unassembled WGS sequence"/>
</dbReference>
<evidence type="ECO:0000313" key="3">
    <source>
        <dbReference type="Proteomes" id="UP000738349"/>
    </source>
</evidence>
<dbReference type="GO" id="GO:0016787">
    <property type="term" value="F:hydrolase activity"/>
    <property type="evidence" value="ECO:0007669"/>
    <property type="project" value="UniProtKB-KW"/>
</dbReference>
<feature type="compositionally biased region" description="Polar residues" evidence="1">
    <location>
        <begin position="673"/>
        <end position="684"/>
    </location>
</feature>
<feature type="region of interest" description="Disordered" evidence="1">
    <location>
        <begin position="549"/>
        <end position="569"/>
    </location>
</feature>
<feature type="region of interest" description="Disordered" evidence="1">
    <location>
        <begin position="723"/>
        <end position="821"/>
    </location>
</feature>
<dbReference type="PANTHER" id="PTHR43194">
    <property type="entry name" value="HYDROLASE ALPHA/BETA FOLD FAMILY"/>
    <property type="match status" value="1"/>
</dbReference>
<name>A0A9P9F9V3_9HYPO</name>
<protein>
    <submittedName>
        <fullName evidence="2">Alpha/beta hydrolase family-domain-containing protein</fullName>
    </submittedName>
</protein>
<feature type="region of interest" description="Disordered" evidence="1">
    <location>
        <begin position="636"/>
        <end position="697"/>
    </location>
</feature>
<feature type="compositionally biased region" description="Polar residues" evidence="1">
    <location>
        <begin position="1"/>
        <end position="13"/>
    </location>
</feature>
<comment type="caution">
    <text evidence="2">The sequence shown here is derived from an EMBL/GenBank/DDBJ whole genome shotgun (WGS) entry which is preliminary data.</text>
</comment>
<sequence length="821" mass="88895">MTFHNARSPSTRPLSPFGRPLSSDDHPHEMDSVDTSEFGEDELCLPSNGSKEALCSRTTFFVNADWRMGSTLTNATTIVGQMYVECLDPIKKLHPYPIVLIHGDFHTGQMTKPDGNPGWASYFLRQGFQVYIVDLPPCGRSNFLTASHFIHRDLGRASHTLAASYVEMELTAPGKEPAHGQPLIPLRHSRASMHNKWPGAGQRGDPIFTNYCASLVTLHLNKVERQSLGQNALRALLVKIGKAVLVGEGSGGNMSWLANDVSPELVAGVIAIEPAGPPFGTALPKSGNPRIYTQFIERDGATRLYGLTDIPLTYDPPCHPHDGFERPAKDPLDVVRKLRPDRLGACLMQQTTDTDLIEVSSDGKPMPGQQKVRQLIHLKKVPHALITAHASSHTVFDWATVSFMKQAGVDVDWLRLEDFGILGNGHLMFLEVNSDEVASVVERWILGNITQRVPGAQPMSLLTTSESPSMIASQGRTSKKANHVGHTSAFRHALPGRRPTAPVGLSESALCSLSRHTPLTPIQHQLRNQSAIVQSSGPTQMAFIDGKRPAGLSSAEKAPTCDKIPGMGIRTSSQSAQDAKRHCMGNGVKALSVPMGSPSGKFPIPQLSQQQHIRAFQNMQGQVHGRTVPQLRQQVQPATRPRPASPYHTSTTLAPILRPSTPQGAPLYAHLSGNKQPTTDSSDATPMVLAESESSGSLPQVFKHITFSDESIKSLASTPLHRVMGNLEPTPEPSAHPTATTVRQQLDSKAEPRTNTLPIDPQLSQVSTPAHKPTSPEPGNIRQTPSDPRKRDLDTPQGSAFSKLPALTPPSPSPAPRPPVG</sequence>
<dbReference type="Gene3D" id="3.40.50.1820">
    <property type="entry name" value="alpha/beta hydrolase"/>
    <property type="match status" value="1"/>
</dbReference>
<dbReference type="SUPFAM" id="SSF53474">
    <property type="entry name" value="alpha/beta-Hydrolases"/>
    <property type="match status" value="1"/>
</dbReference>